<reference evidence="2 3" key="1">
    <citation type="submission" date="2020-03" db="EMBL/GenBank/DDBJ databases">
        <title>Dissostichus mawsoni Genome sequencing and assembly.</title>
        <authorList>
            <person name="Park H."/>
        </authorList>
    </citation>
    <scope>NUCLEOTIDE SEQUENCE [LARGE SCALE GENOMIC DNA]</scope>
    <source>
        <strain evidence="2">DM0001</strain>
        <tissue evidence="2">Muscle</tissue>
    </source>
</reference>
<evidence type="ECO:0000313" key="2">
    <source>
        <dbReference type="EMBL" id="KAF3860168.1"/>
    </source>
</evidence>
<sequence>MSELKALYSYQQCVCERTAVCMSWSCCCVLTVIGVKERGFLYAACSICYDLEGASSKLMMLDSGCCAPPVDAPPLLCDIEDEEVEERERRRQEEGRSGCVSVLISSSSSSSSSSMLGQADWSSTRFRR</sequence>
<gene>
    <name evidence="2" type="ORF">F7725_000423</name>
</gene>
<dbReference type="AlphaFoldDB" id="A0A7J5ZIK5"/>
<keyword evidence="3" id="KW-1185">Reference proteome</keyword>
<feature type="compositionally biased region" description="Basic and acidic residues" evidence="1">
    <location>
        <begin position="86"/>
        <end position="96"/>
    </location>
</feature>
<protein>
    <submittedName>
        <fullName evidence="2">Uncharacterized protein</fullName>
    </submittedName>
</protein>
<name>A0A7J5ZIK5_DISMA</name>
<feature type="compositionally biased region" description="Low complexity" evidence="1">
    <location>
        <begin position="105"/>
        <end position="114"/>
    </location>
</feature>
<evidence type="ECO:0000256" key="1">
    <source>
        <dbReference type="SAM" id="MobiDB-lite"/>
    </source>
</evidence>
<accession>A0A7J5ZIK5</accession>
<proteinExistence type="predicted"/>
<organism evidence="2 3">
    <name type="scientific">Dissostichus mawsoni</name>
    <name type="common">Antarctic cod</name>
    <dbReference type="NCBI Taxonomy" id="36200"/>
    <lineage>
        <taxon>Eukaryota</taxon>
        <taxon>Metazoa</taxon>
        <taxon>Chordata</taxon>
        <taxon>Craniata</taxon>
        <taxon>Vertebrata</taxon>
        <taxon>Euteleostomi</taxon>
        <taxon>Actinopterygii</taxon>
        <taxon>Neopterygii</taxon>
        <taxon>Teleostei</taxon>
        <taxon>Neoteleostei</taxon>
        <taxon>Acanthomorphata</taxon>
        <taxon>Eupercaria</taxon>
        <taxon>Perciformes</taxon>
        <taxon>Notothenioidei</taxon>
        <taxon>Nototheniidae</taxon>
        <taxon>Dissostichus</taxon>
    </lineage>
</organism>
<evidence type="ECO:0000313" key="3">
    <source>
        <dbReference type="Proteomes" id="UP000518266"/>
    </source>
</evidence>
<feature type="non-terminal residue" evidence="2">
    <location>
        <position position="1"/>
    </location>
</feature>
<feature type="region of interest" description="Disordered" evidence="1">
    <location>
        <begin position="86"/>
        <end position="128"/>
    </location>
</feature>
<comment type="caution">
    <text evidence="2">The sequence shown here is derived from an EMBL/GenBank/DDBJ whole genome shotgun (WGS) entry which is preliminary data.</text>
</comment>
<dbReference type="EMBL" id="JAAKFY010000002">
    <property type="protein sequence ID" value="KAF3860168.1"/>
    <property type="molecule type" value="Genomic_DNA"/>
</dbReference>
<dbReference type="Proteomes" id="UP000518266">
    <property type="component" value="Unassembled WGS sequence"/>
</dbReference>